<protein>
    <submittedName>
        <fullName evidence="11 12">Uncharacterized protein</fullName>
    </submittedName>
</protein>
<evidence type="ECO:0000256" key="5">
    <source>
        <dbReference type="ARBA" id="ARBA00022781"/>
    </source>
</evidence>
<keyword evidence="10" id="KW-0175">Coiled coil</keyword>
<evidence type="ECO:0000256" key="2">
    <source>
        <dbReference type="ARBA" id="ARBA00006842"/>
    </source>
</evidence>
<keyword evidence="3" id="KW-0813">Transport</keyword>
<organism evidence="11">
    <name type="scientific">Guillardia theta (strain CCMP2712)</name>
    <name type="common">Cryptophyte</name>
    <dbReference type="NCBI Taxonomy" id="905079"/>
    <lineage>
        <taxon>Eukaryota</taxon>
        <taxon>Cryptophyceae</taxon>
        <taxon>Pyrenomonadales</taxon>
        <taxon>Geminigeraceae</taxon>
        <taxon>Guillardia</taxon>
    </lineage>
</organism>
<name>L1JYY4_GUITC</name>
<evidence type="ECO:0000256" key="8">
    <source>
        <dbReference type="ARBA" id="ARBA00023128"/>
    </source>
</evidence>
<keyword evidence="13" id="KW-1185">Reference proteome</keyword>
<reference evidence="12" key="3">
    <citation type="submission" date="2016-03" db="UniProtKB">
        <authorList>
            <consortium name="EnsemblProtists"/>
        </authorList>
    </citation>
    <scope>IDENTIFICATION</scope>
</reference>
<feature type="coiled-coil region" evidence="10">
    <location>
        <begin position="130"/>
        <end position="168"/>
    </location>
</feature>
<evidence type="ECO:0000313" key="12">
    <source>
        <dbReference type="EnsemblProtists" id="EKX53592"/>
    </source>
</evidence>
<gene>
    <name evidence="11" type="ORF">GUITHDRAFT_160877</name>
</gene>
<evidence type="ECO:0000256" key="1">
    <source>
        <dbReference type="ARBA" id="ARBA00004273"/>
    </source>
</evidence>
<dbReference type="Gene3D" id="6.10.280.70">
    <property type="match status" value="1"/>
</dbReference>
<dbReference type="EnsemblProtists" id="EKX53592">
    <property type="protein sequence ID" value="EKX53592"/>
    <property type="gene ID" value="GUITHDRAFT_160877"/>
</dbReference>
<dbReference type="PaxDb" id="55529-EKX53592"/>
<dbReference type="GO" id="GO:0045259">
    <property type="term" value="C:proton-transporting ATP synthase complex"/>
    <property type="evidence" value="ECO:0007669"/>
    <property type="project" value="UniProtKB-KW"/>
</dbReference>
<evidence type="ECO:0000256" key="10">
    <source>
        <dbReference type="SAM" id="Coils"/>
    </source>
</evidence>
<keyword evidence="4" id="KW-0138">CF(0)</keyword>
<dbReference type="HOGENOM" id="CLU_1356931_0_0_1"/>
<evidence type="ECO:0000256" key="4">
    <source>
        <dbReference type="ARBA" id="ARBA00022547"/>
    </source>
</evidence>
<keyword evidence="9" id="KW-0472">Membrane</keyword>
<dbReference type="Proteomes" id="UP000011087">
    <property type="component" value="Unassembled WGS sequence"/>
</dbReference>
<dbReference type="InterPro" id="IPR008689">
    <property type="entry name" value="ATP_synth_F0_dsu_mt"/>
</dbReference>
<proteinExistence type="inferred from homology"/>
<dbReference type="AlphaFoldDB" id="L1JYY4"/>
<dbReference type="EMBL" id="JH992969">
    <property type="protein sequence ID" value="EKX53592.1"/>
    <property type="molecule type" value="Genomic_DNA"/>
</dbReference>
<dbReference type="STRING" id="905079.L1JYY4"/>
<evidence type="ECO:0000256" key="3">
    <source>
        <dbReference type="ARBA" id="ARBA00022448"/>
    </source>
</evidence>
<dbReference type="GO" id="GO:0005743">
    <property type="term" value="C:mitochondrial inner membrane"/>
    <property type="evidence" value="ECO:0007669"/>
    <property type="project" value="UniProtKB-SubCell"/>
</dbReference>
<dbReference type="GO" id="GO:0015986">
    <property type="term" value="P:proton motive force-driven ATP synthesis"/>
    <property type="evidence" value="ECO:0007669"/>
    <property type="project" value="InterPro"/>
</dbReference>
<dbReference type="RefSeq" id="XP_005840572.1">
    <property type="nucleotide sequence ID" value="XM_005840515.1"/>
</dbReference>
<evidence type="ECO:0000256" key="6">
    <source>
        <dbReference type="ARBA" id="ARBA00022792"/>
    </source>
</evidence>
<reference evidence="11 13" key="1">
    <citation type="journal article" date="2012" name="Nature">
        <title>Algal genomes reveal evolutionary mosaicism and the fate of nucleomorphs.</title>
        <authorList>
            <consortium name="DOE Joint Genome Institute"/>
            <person name="Curtis B.A."/>
            <person name="Tanifuji G."/>
            <person name="Burki F."/>
            <person name="Gruber A."/>
            <person name="Irimia M."/>
            <person name="Maruyama S."/>
            <person name="Arias M.C."/>
            <person name="Ball S.G."/>
            <person name="Gile G.H."/>
            <person name="Hirakawa Y."/>
            <person name="Hopkins J.F."/>
            <person name="Kuo A."/>
            <person name="Rensing S.A."/>
            <person name="Schmutz J."/>
            <person name="Symeonidi A."/>
            <person name="Elias M."/>
            <person name="Eveleigh R.J."/>
            <person name="Herman E.K."/>
            <person name="Klute M.J."/>
            <person name="Nakayama T."/>
            <person name="Obornik M."/>
            <person name="Reyes-Prieto A."/>
            <person name="Armbrust E.V."/>
            <person name="Aves S.J."/>
            <person name="Beiko R.G."/>
            <person name="Coutinho P."/>
            <person name="Dacks J.B."/>
            <person name="Durnford D.G."/>
            <person name="Fast N.M."/>
            <person name="Green B.R."/>
            <person name="Grisdale C.J."/>
            <person name="Hempel F."/>
            <person name="Henrissat B."/>
            <person name="Hoppner M.P."/>
            <person name="Ishida K."/>
            <person name="Kim E."/>
            <person name="Koreny L."/>
            <person name="Kroth P.G."/>
            <person name="Liu Y."/>
            <person name="Malik S.B."/>
            <person name="Maier U.G."/>
            <person name="McRose D."/>
            <person name="Mock T."/>
            <person name="Neilson J.A."/>
            <person name="Onodera N.T."/>
            <person name="Poole A.M."/>
            <person name="Pritham E.J."/>
            <person name="Richards T.A."/>
            <person name="Rocap G."/>
            <person name="Roy S.W."/>
            <person name="Sarai C."/>
            <person name="Schaack S."/>
            <person name="Shirato S."/>
            <person name="Slamovits C.H."/>
            <person name="Spencer D.F."/>
            <person name="Suzuki S."/>
            <person name="Worden A.Z."/>
            <person name="Zauner S."/>
            <person name="Barry K."/>
            <person name="Bell C."/>
            <person name="Bharti A.K."/>
            <person name="Crow J.A."/>
            <person name="Grimwood J."/>
            <person name="Kramer R."/>
            <person name="Lindquist E."/>
            <person name="Lucas S."/>
            <person name="Salamov A."/>
            <person name="McFadden G.I."/>
            <person name="Lane C.E."/>
            <person name="Keeling P.J."/>
            <person name="Gray M.W."/>
            <person name="Grigoriev I.V."/>
            <person name="Archibald J.M."/>
        </authorList>
    </citation>
    <scope>NUCLEOTIDE SEQUENCE</scope>
    <source>
        <strain evidence="11 13">CCMP2712</strain>
    </source>
</reference>
<dbReference type="SUPFAM" id="SSF161065">
    <property type="entry name" value="ATP synthase D chain-like"/>
    <property type="match status" value="1"/>
</dbReference>
<keyword evidence="5" id="KW-0375">Hydrogen ion transport</keyword>
<dbReference type="GeneID" id="17310581"/>
<dbReference type="Pfam" id="PF05873">
    <property type="entry name" value="Mt_ATP-synt_D"/>
    <property type="match status" value="1"/>
</dbReference>
<comment type="similarity">
    <text evidence="2">Belongs to the ATPase d subunit family.</text>
</comment>
<evidence type="ECO:0000256" key="7">
    <source>
        <dbReference type="ARBA" id="ARBA00023065"/>
    </source>
</evidence>
<dbReference type="OrthoDB" id="4657at2759"/>
<dbReference type="InterPro" id="IPR036228">
    <property type="entry name" value="ATP_synth_F0_dsu_sf_mt"/>
</dbReference>
<keyword evidence="7" id="KW-0406">Ion transport</keyword>
<reference evidence="13" key="2">
    <citation type="submission" date="2012-11" db="EMBL/GenBank/DDBJ databases">
        <authorList>
            <person name="Kuo A."/>
            <person name="Curtis B.A."/>
            <person name="Tanifuji G."/>
            <person name="Burki F."/>
            <person name="Gruber A."/>
            <person name="Irimia M."/>
            <person name="Maruyama S."/>
            <person name="Arias M.C."/>
            <person name="Ball S.G."/>
            <person name="Gile G.H."/>
            <person name="Hirakawa Y."/>
            <person name="Hopkins J.F."/>
            <person name="Rensing S.A."/>
            <person name="Schmutz J."/>
            <person name="Symeonidi A."/>
            <person name="Elias M."/>
            <person name="Eveleigh R.J."/>
            <person name="Herman E.K."/>
            <person name="Klute M.J."/>
            <person name="Nakayama T."/>
            <person name="Obornik M."/>
            <person name="Reyes-Prieto A."/>
            <person name="Armbrust E.V."/>
            <person name="Aves S.J."/>
            <person name="Beiko R.G."/>
            <person name="Coutinho P."/>
            <person name="Dacks J.B."/>
            <person name="Durnford D.G."/>
            <person name="Fast N.M."/>
            <person name="Green B.R."/>
            <person name="Grisdale C."/>
            <person name="Hempe F."/>
            <person name="Henrissat B."/>
            <person name="Hoppner M.P."/>
            <person name="Ishida K.-I."/>
            <person name="Kim E."/>
            <person name="Koreny L."/>
            <person name="Kroth P.G."/>
            <person name="Liu Y."/>
            <person name="Malik S.-B."/>
            <person name="Maier U.G."/>
            <person name="McRose D."/>
            <person name="Mock T."/>
            <person name="Neilson J.A."/>
            <person name="Onodera N.T."/>
            <person name="Poole A.M."/>
            <person name="Pritham E.J."/>
            <person name="Richards T.A."/>
            <person name="Rocap G."/>
            <person name="Roy S.W."/>
            <person name="Sarai C."/>
            <person name="Schaack S."/>
            <person name="Shirato S."/>
            <person name="Slamovits C.H."/>
            <person name="Spencer D.F."/>
            <person name="Suzuki S."/>
            <person name="Worden A.Z."/>
            <person name="Zauner S."/>
            <person name="Barry K."/>
            <person name="Bell C."/>
            <person name="Bharti A.K."/>
            <person name="Crow J.A."/>
            <person name="Grimwood J."/>
            <person name="Kramer R."/>
            <person name="Lindquist E."/>
            <person name="Lucas S."/>
            <person name="Salamov A."/>
            <person name="McFadden G.I."/>
            <person name="Lane C.E."/>
            <person name="Keeling P.J."/>
            <person name="Gray M.W."/>
            <person name="Grigoriev I.V."/>
            <person name="Archibald J.M."/>
        </authorList>
    </citation>
    <scope>NUCLEOTIDE SEQUENCE</scope>
    <source>
        <strain evidence="13">CCMP2712</strain>
    </source>
</reference>
<sequence length="202" mass="22938">MRFGARLLHAPVKTGIRSFAGNMVQRRQNSSNAFTEELMKKFGLTTPIHTTPAPDLNKYLDNMASPEAKAHGEALKARIADINSRLASAMKAKPVNWEEYEKTVGYPGLVSMLKERLDSFEATKFSSPYQQELQTRFAEIIEEAEALTKQAQDANKELEARLNELEQQSSWEDVTIAEALERDPAIKREIEQDIEKGHFWVQ</sequence>
<keyword evidence="6" id="KW-0999">Mitochondrion inner membrane</keyword>
<evidence type="ECO:0000256" key="9">
    <source>
        <dbReference type="ARBA" id="ARBA00023136"/>
    </source>
</evidence>
<dbReference type="KEGG" id="gtt:GUITHDRAFT_160877"/>
<accession>L1JYY4</accession>
<dbReference type="GO" id="GO:0015078">
    <property type="term" value="F:proton transmembrane transporter activity"/>
    <property type="evidence" value="ECO:0007669"/>
    <property type="project" value="InterPro"/>
</dbReference>
<comment type="subcellular location">
    <subcellularLocation>
        <location evidence="1">Mitochondrion inner membrane</location>
    </subcellularLocation>
</comment>
<keyword evidence="8" id="KW-0496">Mitochondrion</keyword>
<dbReference type="PANTHER" id="PTHR12700">
    <property type="entry name" value="ATP SYNTHASE SUBUNIT D, MITOCHONDRIAL"/>
    <property type="match status" value="1"/>
</dbReference>
<evidence type="ECO:0000313" key="11">
    <source>
        <dbReference type="EMBL" id="EKX53592.1"/>
    </source>
</evidence>
<evidence type="ECO:0000313" key="13">
    <source>
        <dbReference type="Proteomes" id="UP000011087"/>
    </source>
</evidence>